<accession>A0A0C2JW75</accession>
<reference evidence="1 2" key="1">
    <citation type="journal article" date="2014" name="Genome Biol. Evol.">
        <title>The genome of the myxosporean Thelohanellus kitauei shows adaptations to nutrient acquisition within its fish host.</title>
        <authorList>
            <person name="Yang Y."/>
            <person name="Xiong J."/>
            <person name="Zhou Z."/>
            <person name="Huo F."/>
            <person name="Miao W."/>
            <person name="Ran C."/>
            <person name="Liu Y."/>
            <person name="Zhang J."/>
            <person name="Feng J."/>
            <person name="Wang M."/>
            <person name="Wang M."/>
            <person name="Wang L."/>
            <person name="Yao B."/>
        </authorList>
    </citation>
    <scope>NUCLEOTIDE SEQUENCE [LARGE SCALE GENOMIC DNA]</scope>
    <source>
        <strain evidence="1">Wuqing</strain>
    </source>
</reference>
<dbReference type="EMBL" id="JWZT01000702">
    <property type="protein sequence ID" value="KII73693.1"/>
    <property type="molecule type" value="Genomic_DNA"/>
</dbReference>
<keyword evidence="2" id="KW-1185">Reference proteome</keyword>
<evidence type="ECO:0000313" key="1">
    <source>
        <dbReference type="EMBL" id="KII73693.1"/>
    </source>
</evidence>
<comment type="caution">
    <text evidence="1">The sequence shown here is derived from an EMBL/GenBank/DDBJ whole genome shotgun (WGS) entry which is preliminary data.</text>
</comment>
<evidence type="ECO:0000313" key="2">
    <source>
        <dbReference type="Proteomes" id="UP000031668"/>
    </source>
</evidence>
<dbReference type="Proteomes" id="UP000031668">
    <property type="component" value="Unassembled WGS sequence"/>
</dbReference>
<sequence length="131" mass="14876">MHIIEGHFVKASYEQVVKEVSQDGKRFVNGQVEIPNLVFERYSDELAPKVPHTDYLPLLSVTYGDNKHCDVRNLRLVFREIHHGRRRVSLVTRSEVINPRSGAVVVSKRPSQGLLERCRATVGNGVKLTDD</sequence>
<proteinExistence type="predicted"/>
<gene>
    <name evidence="1" type="ORF">RF11_14044</name>
</gene>
<organism evidence="1 2">
    <name type="scientific">Thelohanellus kitauei</name>
    <name type="common">Myxosporean</name>
    <dbReference type="NCBI Taxonomy" id="669202"/>
    <lineage>
        <taxon>Eukaryota</taxon>
        <taxon>Metazoa</taxon>
        <taxon>Cnidaria</taxon>
        <taxon>Myxozoa</taxon>
        <taxon>Myxosporea</taxon>
        <taxon>Bivalvulida</taxon>
        <taxon>Platysporina</taxon>
        <taxon>Myxobolidae</taxon>
        <taxon>Thelohanellus</taxon>
    </lineage>
</organism>
<protein>
    <submittedName>
        <fullName evidence="1">Uncharacterized protein</fullName>
    </submittedName>
</protein>
<dbReference type="AlphaFoldDB" id="A0A0C2JW75"/>
<name>A0A0C2JW75_THEKT</name>